<keyword evidence="3" id="KW-1185">Reference proteome</keyword>
<dbReference type="OrthoDB" id="10371217at2759"/>
<organism evidence="2 3">
    <name type="scientific">Lentinus brumalis</name>
    <dbReference type="NCBI Taxonomy" id="2498619"/>
    <lineage>
        <taxon>Eukaryota</taxon>
        <taxon>Fungi</taxon>
        <taxon>Dikarya</taxon>
        <taxon>Basidiomycota</taxon>
        <taxon>Agaricomycotina</taxon>
        <taxon>Agaricomycetes</taxon>
        <taxon>Polyporales</taxon>
        <taxon>Polyporaceae</taxon>
        <taxon>Lentinus</taxon>
    </lineage>
</organism>
<evidence type="ECO:0000313" key="3">
    <source>
        <dbReference type="Proteomes" id="UP000256964"/>
    </source>
</evidence>
<name>A0A371CUB3_9APHY</name>
<dbReference type="EMBL" id="KZ857458">
    <property type="protein sequence ID" value="RDX43894.1"/>
    <property type="molecule type" value="Genomic_DNA"/>
</dbReference>
<accession>A0A371CUB3</accession>
<evidence type="ECO:0000313" key="2">
    <source>
        <dbReference type="EMBL" id="RDX43894.1"/>
    </source>
</evidence>
<evidence type="ECO:0000256" key="1">
    <source>
        <dbReference type="SAM" id="MobiDB-lite"/>
    </source>
</evidence>
<gene>
    <name evidence="2" type="ORF">OH76DRAFT_1173938</name>
</gene>
<sequence>MANLPPRLRATAPVFTPPSNSHVRPRLRPTAKAFEPAVYLSTPQPPTASPLVEPYPQLEEYIHLAHFCCKSVAPDPDDEKDGEGFEAFLDRCYRHINSYPTLEELRAYIKTKPLTHTISRSQDWHPNLDEGIRWLAGWDANGAPDFVGTLRAVQKITEKGRTTKQRFPGSVLISPSRAVCGRANALSAYVNYMFAWDLQAAGVGLAPSERYHGPPSHEWQFFLVAVAHAADAARQKMLSPVVLSIGYAFRDIANRLGCNLQNGEFFTPLLLALRQHHGCDISQDARPPPDLVLDEYTCEQLRHWVTDISQDFKNRPDPYWDGKPTIPLSYTPWEGVLND</sequence>
<feature type="region of interest" description="Disordered" evidence="1">
    <location>
        <begin position="1"/>
        <end position="25"/>
    </location>
</feature>
<proteinExistence type="predicted"/>
<protein>
    <submittedName>
        <fullName evidence="2">Uncharacterized protein</fullName>
    </submittedName>
</protein>
<dbReference type="AlphaFoldDB" id="A0A371CUB3"/>
<reference evidence="2 3" key="1">
    <citation type="journal article" date="2018" name="Biotechnol. Biofuels">
        <title>Integrative visual omics of the white-rot fungus Polyporus brumalis exposes the biotechnological potential of its oxidative enzymes for delignifying raw plant biomass.</title>
        <authorList>
            <person name="Miyauchi S."/>
            <person name="Rancon A."/>
            <person name="Drula E."/>
            <person name="Hage H."/>
            <person name="Chaduli D."/>
            <person name="Favel A."/>
            <person name="Grisel S."/>
            <person name="Henrissat B."/>
            <person name="Herpoel-Gimbert I."/>
            <person name="Ruiz-Duenas F.J."/>
            <person name="Chevret D."/>
            <person name="Hainaut M."/>
            <person name="Lin J."/>
            <person name="Wang M."/>
            <person name="Pangilinan J."/>
            <person name="Lipzen A."/>
            <person name="Lesage-Meessen L."/>
            <person name="Navarro D."/>
            <person name="Riley R."/>
            <person name="Grigoriev I.V."/>
            <person name="Zhou S."/>
            <person name="Raouche S."/>
            <person name="Rosso M.N."/>
        </authorList>
    </citation>
    <scope>NUCLEOTIDE SEQUENCE [LARGE SCALE GENOMIC DNA]</scope>
    <source>
        <strain evidence="2 3">BRFM 1820</strain>
    </source>
</reference>
<dbReference type="Proteomes" id="UP000256964">
    <property type="component" value="Unassembled WGS sequence"/>
</dbReference>